<dbReference type="EMBL" id="MU838999">
    <property type="protein sequence ID" value="KAK1771047.1"/>
    <property type="molecule type" value="Genomic_DNA"/>
</dbReference>
<name>A0AAJ0C7P8_9PEZI</name>
<proteinExistence type="predicted"/>
<evidence type="ECO:0000313" key="3">
    <source>
        <dbReference type="EMBL" id="KAK1771047.1"/>
    </source>
</evidence>
<reference evidence="3" key="1">
    <citation type="submission" date="2023-06" db="EMBL/GenBank/DDBJ databases">
        <title>Genome-scale phylogeny and comparative genomics of the fungal order Sordariales.</title>
        <authorList>
            <consortium name="Lawrence Berkeley National Laboratory"/>
            <person name="Hensen N."/>
            <person name="Bonometti L."/>
            <person name="Westerberg I."/>
            <person name="Brannstrom I.O."/>
            <person name="Guillou S."/>
            <person name="Cros-Aarteil S."/>
            <person name="Calhoun S."/>
            <person name="Haridas S."/>
            <person name="Kuo A."/>
            <person name="Mondo S."/>
            <person name="Pangilinan J."/>
            <person name="Riley R."/>
            <person name="Labutti K."/>
            <person name="Andreopoulos B."/>
            <person name="Lipzen A."/>
            <person name="Chen C."/>
            <person name="Yanf M."/>
            <person name="Daum C."/>
            <person name="Ng V."/>
            <person name="Clum A."/>
            <person name="Steindorff A."/>
            <person name="Ohm R."/>
            <person name="Martin F."/>
            <person name="Silar P."/>
            <person name="Natvig D."/>
            <person name="Lalanne C."/>
            <person name="Gautier V."/>
            <person name="Ament-Velasquez S.L."/>
            <person name="Kruys A."/>
            <person name="Hutchinson M.I."/>
            <person name="Powell A.J."/>
            <person name="Barry K."/>
            <person name="Miller A.N."/>
            <person name="Grigoriev I.V."/>
            <person name="Debuchy R."/>
            <person name="Gladieux P."/>
            <person name="Thoren M.H."/>
            <person name="Johannesson H."/>
        </authorList>
    </citation>
    <scope>NUCLEOTIDE SEQUENCE</scope>
    <source>
        <strain evidence="3">8032-3</strain>
    </source>
</reference>
<accession>A0AAJ0C7P8</accession>
<evidence type="ECO:0000256" key="1">
    <source>
        <dbReference type="SAM" id="MobiDB-lite"/>
    </source>
</evidence>
<feature type="signal peptide" evidence="2">
    <location>
        <begin position="1"/>
        <end position="19"/>
    </location>
</feature>
<protein>
    <submittedName>
        <fullName evidence="3">Uncharacterized protein</fullName>
    </submittedName>
</protein>
<keyword evidence="2" id="KW-0732">Signal</keyword>
<organism evidence="3 4">
    <name type="scientific">Phialemonium atrogriseum</name>
    <dbReference type="NCBI Taxonomy" id="1093897"/>
    <lineage>
        <taxon>Eukaryota</taxon>
        <taxon>Fungi</taxon>
        <taxon>Dikarya</taxon>
        <taxon>Ascomycota</taxon>
        <taxon>Pezizomycotina</taxon>
        <taxon>Sordariomycetes</taxon>
        <taxon>Sordariomycetidae</taxon>
        <taxon>Cephalothecales</taxon>
        <taxon>Cephalothecaceae</taxon>
        <taxon>Phialemonium</taxon>
    </lineage>
</organism>
<dbReference type="RefSeq" id="XP_060287260.1">
    <property type="nucleotide sequence ID" value="XM_060425872.1"/>
</dbReference>
<dbReference type="GeneID" id="85309059"/>
<dbReference type="Proteomes" id="UP001244011">
    <property type="component" value="Unassembled WGS sequence"/>
</dbReference>
<feature type="chain" id="PRO_5042466117" evidence="2">
    <location>
        <begin position="20"/>
        <end position="207"/>
    </location>
</feature>
<dbReference type="AlphaFoldDB" id="A0AAJ0C7P8"/>
<sequence>MKNAVVLSFLSATVAVVSAQDNATQPCLRPNAAFCAGDSLKTDIIIRCDSEGRGQAGRCSDNLAGEPPVGDTPALCWQTDSERGDAACEKNCVVFGSSDNANGTFTLPPAICTPSRTANFTALPTKVIGGGGTGVTGLPTPSPNRTTVSETSIGPVTKIGGATGQPIPPTRTAEASILPTRGSGARAKANTAAGALALVGLAAVYLL</sequence>
<evidence type="ECO:0000313" key="4">
    <source>
        <dbReference type="Proteomes" id="UP001244011"/>
    </source>
</evidence>
<keyword evidence="4" id="KW-1185">Reference proteome</keyword>
<feature type="region of interest" description="Disordered" evidence="1">
    <location>
        <begin position="132"/>
        <end position="170"/>
    </location>
</feature>
<gene>
    <name evidence="3" type="ORF">QBC33DRAFT_511839</name>
</gene>
<evidence type="ECO:0000256" key="2">
    <source>
        <dbReference type="SAM" id="SignalP"/>
    </source>
</evidence>
<comment type="caution">
    <text evidence="3">The sequence shown here is derived from an EMBL/GenBank/DDBJ whole genome shotgun (WGS) entry which is preliminary data.</text>
</comment>
<feature type="compositionally biased region" description="Polar residues" evidence="1">
    <location>
        <begin position="144"/>
        <end position="154"/>
    </location>
</feature>